<sequence>MDRKRWKLPKKLDKQWNKPLVSEKRRAKNSFIPGIKETNMPT</sequence>
<evidence type="ECO:0000313" key="1">
    <source>
        <dbReference type="EMBL" id="EGQ12845.1"/>
    </source>
</evidence>
<reference evidence="1 2" key="1">
    <citation type="submission" date="2011-04" db="EMBL/GenBank/DDBJ databases">
        <authorList>
            <person name="Muzny D."/>
            <person name="Qin X."/>
            <person name="Deng J."/>
            <person name="Jiang H."/>
            <person name="Liu Y."/>
            <person name="Qu J."/>
            <person name="Song X.-Z."/>
            <person name="Zhang L."/>
            <person name="Thornton R."/>
            <person name="Coyle M."/>
            <person name="Francisco L."/>
            <person name="Jackson L."/>
            <person name="Javaid M."/>
            <person name="Korchina V."/>
            <person name="Kovar C."/>
            <person name="Mata R."/>
            <person name="Mathew T."/>
            <person name="Ngo R."/>
            <person name="Nguyen L."/>
            <person name="Nguyen N."/>
            <person name="Okwuonu G."/>
            <person name="Ongeri F."/>
            <person name="Pham C."/>
            <person name="Simmons D."/>
            <person name="Wilczek-Boney K."/>
            <person name="Hale W."/>
            <person name="Jakkamsetti A."/>
            <person name="Pham P."/>
            <person name="Ruth R."/>
            <person name="San Lucas F."/>
            <person name="Warren J."/>
            <person name="Zhang J."/>
            <person name="Zhao Z."/>
            <person name="Zhou C."/>
            <person name="Zhu D."/>
            <person name="Lee S."/>
            <person name="Bess C."/>
            <person name="Blankenburg K."/>
            <person name="Forbes L."/>
            <person name="Fu Q."/>
            <person name="Gubbala S."/>
            <person name="Hirani K."/>
            <person name="Jayaseelan J.C."/>
            <person name="Lara F."/>
            <person name="Munidasa M."/>
            <person name="Palculict T."/>
            <person name="Patil S."/>
            <person name="Pu L.-L."/>
            <person name="Saada N."/>
            <person name="Tang L."/>
            <person name="Weissenberger G."/>
            <person name="Zhu Y."/>
            <person name="Hemphill L."/>
            <person name="Shang Y."/>
            <person name="Youmans B."/>
            <person name="Ayvaz T."/>
            <person name="Ross M."/>
            <person name="Santibanez J."/>
            <person name="Aqrawi P."/>
            <person name="Gross S."/>
            <person name="Joshi V."/>
            <person name="Fowler G."/>
            <person name="Nazareth L."/>
            <person name="Reid J."/>
            <person name="Worley K."/>
            <person name="Petrosino J."/>
            <person name="Highlander S."/>
            <person name="Gibbs R."/>
        </authorList>
    </citation>
    <scope>NUCLEOTIDE SEQUENCE [LARGE SCALE GENOMIC DNA]</scope>
    <source>
        <strain evidence="1 2">ATCC 700821</strain>
    </source>
</reference>
<organism evidence="1 2">
    <name type="scientific">Prevotella pallens ATCC 700821</name>
    <dbReference type="NCBI Taxonomy" id="997353"/>
    <lineage>
        <taxon>Bacteria</taxon>
        <taxon>Pseudomonadati</taxon>
        <taxon>Bacteroidota</taxon>
        <taxon>Bacteroidia</taxon>
        <taxon>Bacteroidales</taxon>
        <taxon>Prevotellaceae</taxon>
        <taxon>Prevotella</taxon>
    </lineage>
</organism>
<dbReference type="AlphaFoldDB" id="F9DLR7"/>
<name>F9DLR7_9BACT</name>
<dbReference type="EMBL" id="AFPY01000126">
    <property type="protein sequence ID" value="EGQ12845.1"/>
    <property type="molecule type" value="Genomic_DNA"/>
</dbReference>
<accession>F9DLR7</accession>
<gene>
    <name evidence="1" type="ORF">HMPREF9144_2609</name>
</gene>
<dbReference type="HOGENOM" id="CLU_3255930_0_0_10"/>
<dbReference type="Proteomes" id="UP000004123">
    <property type="component" value="Unassembled WGS sequence"/>
</dbReference>
<proteinExistence type="predicted"/>
<protein>
    <submittedName>
        <fullName evidence="1">Uncharacterized protein</fullName>
    </submittedName>
</protein>
<evidence type="ECO:0000313" key="2">
    <source>
        <dbReference type="Proteomes" id="UP000004123"/>
    </source>
</evidence>
<comment type="caution">
    <text evidence="1">The sequence shown here is derived from an EMBL/GenBank/DDBJ whole genome shotgun (WGS) entry which is preliminary data.</text>
</comment>
<dbReference type="RefSeq" id="WP_006046286.1">
    <property type="nucleotide sequence ID" value="NZ_GL982514.1"/>
</dbReference>